<reference evidence="1" key="1">
    <citation type="journal article" date="2008" name="Nature">
        <title>The amphioxus genome and the evolution of the chordate karyotype.</title>
        <authorList>
            <consortium name="US DOE Joint Genome Institute (JGI-PGF)"/>
            <person name="Putnam N.H."/>
            <person name="Butts T."/>
            <person name="Ferrier D.E.K."/>
            <person name="Furlong R.F."/>
            <person name="Hellsten U."/>
            <person name="Kawashima T."/>
            <person name="Robinson-Rechavi M."/>
            <person name="Shoguchi E."/>
            <person name="Terry A."/>
            <person name="Yu J.-K."/>
            <person name="Benito-Gutierrez E.L."/>
            <person name="Dubchak I."/>
            <person name="Garcia-Fernandez J."/>
            <person name="Gibson-Brown J.J."/>
            <person name="Grigoriev I.V."/>
            <person name="Horton A.C."/>
            <person name="de Jong P.J."/>
            <person name="Jurka J."/>
            <person name="Kapitonov V.V."/>
            <person name="Kohara Y."/>
            <person name="Kuroki Y."/>
            <person name="Lindquist E."/>
            <person name="Lucas S."/>
            <person name="Osoegawa K."/>
            <person name="Pennacchio L.A."/>
            <person name="Salamov A.A."/>
            <person name="Satou Y."/>
            <person name="Sauka-Spengler T."/>
            <person name="Schmutz J."/>
            <person name="Shin-I T."/>
            <person name="Toyoda A."/>
            <person name="Bronner-Fraser M."/>
            <person name="Fujiyama A."/>
            <person name="Holland L.Z."/>
            <person name="Holland P.W.H."/>
            <person name="Satoh N."/>
            <person name="Rokhsar D.S."/>
        </authorList>
    </citation>
    <scope>NUCLEOTIDE SEQUENCE [LARGE SCALE GENOMIC DNA]</scope>
    <source>
        <strain evidence="1">S238N-H82</strain>
        <tissue evidence="1">Testes</tissue>
    </source>
</reference>
<organism>
    <name type="scientific">Branchiostoma floridae</name>
    <name type="common">Florida lancelet</name>
    <name type="synonym">Amphioxus</name>
    <dbReference type="NCBI Taxonomy" id="7739"/>
    <lineage>
        <taxon>Eukaryota</taxon>
        <taxon>Metazoa</taxon>
        <taxon>Chordata</taxon>
        <taxon>Cephalochordata</taxon>
        <taxon>Leptocardii</taxon>
        <taxon>Amphioxiformes</taxon>
        <taxon>Branchiostomatidae</taxon>
        <taxon>Branchiostoma</taxon>
    </lineage>
</organism>
<evidence type="ECO:0000313" key="1">
    <source>
        <dbReference type="EMBL" id="EEN53950.1"/>
    </source>
</evidence>
<protein>
    <submittedName>
        <fullName evidence="1">Uncharacterized protein</fullName>
    </submittedName>
</protein>
<dbReference type="InParanoid" id="C3Z0A2"/>
<sequence length="143" mass="15452">MSYRYCNFRTRVFNVHVALRQNARAVRASRTCGPLGGGAQTVWACTRPVRASAGPIRWVAPLVHLELDINTTKNTAMMNFDNQVVTVCVCRVAAPLPLPGDFSQQAVSSDTAGEAGMSAGLPVMPVRADPRVLRDTDPLETVV</sequence>
<gene>
    <name evidence="1" type="ORF">BRAFLDRAFT_79820</name>
</gene>
<accession>C3Z0A2</accession>
<dbReference type="EMBL" id="GG666568">
    <property type="protein sequence ID" value="EEN53950.1"/>
    <property type="molecule type" value="Genomic_DNA"/>
</dbReference>
<name>C3Z0A2_BRAFL</name>
<proteinExistence type="predicted"/>
<dbReference type="AlphaFoldDB" id="C3Z0A2"/>